<dbReference type="Gene3D" id="3.30.1540.10">
    <property type="entry name" value="formyl-coa transferase, domain 3"/>
    <property type="match status" value="1"/>
</dbReference>
<organism evidence="1 2">
    <name type="scientific">Bordetella genomosp. 2</name>
    <dbReference type="NCBI Taxonomy" id="1983456"/>
    <lineage>
        <taxon>Bacteria</taxon>
        <taxon>Pseudomonadati</taxon>
        <taxon>Pseudomonadota</taxon>
        <taxon>Betaproteobacteria</taxon>
        <taxon>Burkholderiales</taxon>
        <taxon>Alcaligenaceae</taxon>
        <taxon>Bordetella</taxon>
    </lineage>
</organism>
<dbReference type="InterPro" id="IPR003673">
    <property type="entry name" value="CoA-Trfase_fam_III"/>
</dbReference>
<reference evidence="2" key="1">
    <citation type="submission" date="2017-05" db="EMBL/GenBank/DDBJ databases">
        <title>Complete and WGS of Bordetella genogroups.</title>
        <authorList>
            <person name="Spilker T."/>
            <person name="Lipuma J."/>
        </authorList>
    </citation>
    <scope>NUCLEOTIDE SEQUENCE [LARGE SCALE GENOMIC DNA]</scope>
    <source>
        <strain evidence="2">AU8256</strain>
    </source>
</reference>
<evidence type="ECO:0000313" key="1">
    <source>
        <dbReference type="EMBL" id="OZI76754.1"/>
    </source>
</evidence>
<name>A0A261VRL6_9BORD</name>
<comment type="caution">
    <text evidence="1">The sequence shown here is derived from an EMBL/GenBank/DDBJ whole genome shotgun (WGS) entry which is preliminary data.</text>
</comment>
<keyword evidence="2" id="KW-1185">Reference proteome</keyword>
<dbReference type="GO" id="GO:0003824">
    <property type="term" value="F:catalytic activity"/>
    <property type="evidence" value="ECO:0007669"/>
    <property type="project" value="InterPro"/>
</dbReference>
<dbReference type="InterPro" id="IPR044855">
    <property type="entry name" value="CoA-Trfase_III_dom3_sf"/>
</dbReference>
<dbReference type="AlphaFoldDB" id="A0A261VRL6"/>
<sequence>MPAGPAPSVPNRPPLAGVTVLDLTRLLPGPVAGMHLADLGADVIKVEDTGAGDYAAAPVRELVNRNKRGIRLDLKTPDGVQALLDLCATADILIEGFRPGVMARLGVSYEAARARNPAIVYCSISGYGQTGPLRDEPGHDLNYCSLTGVAEQMGLPGGPPALSNVPLADLLGGSMVAVMGVLSALFDAGRTGRGRHVDIAIADGVLAHAILPLAAVNSSGAAPPRGGAKLTGALPCYGLYPTRDGRYLAVAALEKKFWVAFCAAMGRPDLADLHSTQQDPRNDWVRLQLEQVIASQDLVWWRARLRGTQCCVTPVMRLEEVMQDPHFAARGMLVAGAAGREAPPGGQPARQLGCPVQMSDFCFGIRRPAPAPGQHTDEVLAGLGYAPEQVERLRATGAAA</sequence>
<accession>A0A261VRL6</accession>
<protein>
    <submittedName>
        <fullName evidence="1">Carnitine dehydratase</fullName>
    </submittedName>
</protein>
<dbReference type="Pfam" id="PF02515">
    <property type="entry name" value="CoA_transf_3"/>
    <property type="match status" value="1"/>
</dbReference>
<dbReference type="Gene3D" id="3.40.50.10540">
    <property type="entry name" value="Crotonobetainyl-coa:carnitine coa-transferase, domain 1"/>
    <property type="match status" value="1"/>
</dbReference>
<evidence type="ECO:0000313" key="2">
    <source>
        <dbReference type="Proteomes" id="UP000215633"/>
    </source>
</evidence>
<dbReference type="Proteomes" id="UP000215633">
    <property type="component" value="Unassembled WGS sequence"/>
</dbReference>
<dbReference type="SUPFAM" id="SSF89796">
    <property type="entry name" value="CoA-transferase family III (CaiB/BaiF)"/>
    <property type="match status" value="1"/>
</dbReference>
<proteinExistence type="predicted"/>
<dbReference type="PANTHER" id="PTHR48228">
    <property type="entry name" value="SUCCINYL-COA--D-CITRAMALATE COA-TRANSFERASE"/>
    <property type="match status" value="1"/>
</dbReference>
<dbReference type="InterPro" id="IPR023606">
    <property type="entry name" value="CoA-Trfase_III_dom_1_sf"/>
</dbReference>
<dbReference type="PANTHER" id="PTHR48228:SF5">
    <property type="entry name" value="ALPHA-METHYLACYL-COA RACEMASE"/>
    <property type="match status" value="1"/>
</dbReference>
<dbReference type="InterPro" id="IPR050509">
    <property type="entry name" value="CoA-transferase_III"/>
</dbReference>
<gene>
    <name evidence="1" type="ORF">CAL24_11505</name>
</gene>
<dbReference type="EMBL" id="NEVT01000006">
    <property type="protein sequence ID" value="OZI76754.1"/>
    <property type="molecule type" value="Genomic_DNA"/>
</dbReference>